<evidence type="ECO:0000313" key="1">
    <source>
        <dbReference type="EMBL" id="MBI0317020.1"/>
    </source>
</evidence>
<keyword evidence="2" id="KW-1185">Reference proteome</keyword>
<comment type="caution">
    <text evidence="1">The sequence shown here is derived from an EMBL/GenBank/DDBJ whole genome shotgun (WGS) entry which is preliminary data.</text>
</comment>
<accession>A0ABS0RJ61</accession>
<dbReference type="InterPro" id="IPR011009">
    <property type="entry name" value="Kinase-like_dom_sf"/>
</dbReference>
<name>A0ABS0RJ61_9ACTN</name>
<gene>
    <name evidence="1" type="ORF">JBF12_29365</name>
</gene>
<sequence length="290" mass="31791">MLSGVPGKRMRPKELKAMNRELPGPGFWALIQPYTGTLSQAQPTARGFGSDLTTVIECEKGPFFVKAMRNRPGGRRASLIRERLINPAVQSVSPALLWHVEGDEWLALGFDVVDARRSDFTPASPDLPVVVDLVDQLGYLPLPDIARDWPESRWDRFAVDETEAELFRGDALLHTDINPSNLILGERGGWIVDWSWPTRGAGFIDPACLVVQLIAAGHTPEAAERWAAECRAWADADLTAIDAFAAATQRMHRSRADRHPEVSWLEAMAAAAGAWAAHRGVAEAPGQAMT</sequence>
<dbReference type="SUPFAM" id="SSF56112">
    <property type="entry name" value="Protein kinase-like (PK-like)"/>
    <property type="match status" value="1"/>
</dbReference>
<dbReference type="Proteomes" id="UP000638849">
    <property type="component" value="Unassembled WGS sequence"/>
</dbReference>
<proteinExistence type="predicted"/>
<dbReference type="EMBL" id="JAEEAQ010000359">
    <property type="protein sequence ID" value="MBI0317020.1"/>
    <property type="molecule type" value="Genomic_DNA"/>
</dbReference>
<evidence type="ECO:0000313" key="2">
    <source>
        <dbReference type="Proteomes" id="UP000638849"/>
    </source>
</evidence>
<organism evidence="1 2">
    <name type="scientific">Streptomyces javensis</name>
    <dbReference type="NCBI Taxonomy" id="114698"/>
    <lineage>
        <taxon>Bacteria</taxon>
        <taxon>Bacillati</taxon>
        <taxon>Actinomycetota</taxon>
        <taxon>Actinomycetes</taxon>
        <taxon>Kitasatosporales</taxon>
        <taxon>Streptomycetaceae</taxon>
        <taxon>Streptomyces</taxon>
        <taxon>Streptomyces violaceusniger group</taxon>
    </lineage>
</organism>
<protein>
    <submittedName>
        <fullName evidence="1">Phosphotransferase</fullName>
    </submittedName>
</protein>
<reference evidence="1 2" key="1">
    <citation type="submission" date="2020-12" db="EMBL/GenBank/DDBJ databases">
        <authorList>
            <person name="Kusuma A.B."/>
            <person name="Nouioui I."/>
            <person name="Goodfellow M."/>
        </authorList>
    </citation>
    <scope>NUCLEOTIDE SEQUENCE [LARGE SCALE GENOMIC DNA]</scope>
    <source>
        <strain evidence="1 2">DSM 41764</strain>
    </source>
</reference>